<dbReference type="InterPro" id="IPR050626">
    <property type="entry name" value="Peptidase_M16"/>
</dbReference>
<dbReference type="Pfam" id="PF16187">
    <property type="entry name" value="Peptidase_M16_M"/>
    <property type="match status" value="1"/>
</dbReference>
<evidence type="ECO:0000256" key="6">
    <source>
        <dbReference type="ARBA" id="ARBA00022833"/>
    </source>
</evidence>
<dbReference type="Pfam" id="PF05193">
    <property type="entry name" value="Peptidase_M16_C"/>
    <property type="match status" value="1"/>
</dbReference>
<evidence type="ECO:0000259" key="13">
    <source>
        <dbReference type="Pfam" id="PF22456"/>
    </source>
</evidence>
<dbReference type="GO" id="GO:0051603">
    <property type="term" value="P:proteolysis involved in protein catabolic process"/>
    <property type="evidence" value="ECO:0007669"/>
    <property type="project" value="TreeGrafter"/>
</dbReference>
<dbReference type="AlphaFoldDB" id="A0AAW0GUD8"/>
<dbReference type="InterPro" id="IPR007863">
    <property type="entry name" value="Peptidase_M16_C"/>
</dbReference>
<feature type="compositionally biased region" description="Polar residues" evidence="9">
    <location>
        <begin position="252"/>
        <end position="266"/>
    </location>
</feature>
<keyword evidence="6" id="KW-0862">Zinc</keyword>
<evidence type="ECO:0000256" key="9">
    <source>
        <dbReference type="SAM" id="MobiDB-lite"/>
    </source>
</evidence>
<evidence type="ECO:0000256" key="1">
    <source>
        <dbReference type="ARBA" id="ARBA00001947"/>
    </source>
</evidence>
<dbReference type="InterPro" id="IPR001431">
    <property type="entry name" value="Pept_M16_Zn_BS"/>
</dbReference>
<dbReference type="GO" id="GO:0046872">
    <property type="term" value="F:metal ion binding"/>
    <property type="evidence" value="ECO:0007669"/>
    <property type="project" value="UniProtKB-KW"/>
</dbReference>
<dbReference type="GO" id="GO:0004222">
    <property type="term" value="F:metalloendopeptidase activity"/>
    <property type="evidence" value="ECO:0007669"/>
    <property type="project" value="InterPro"/>
</dbReference>
<comment type="similarity">
    <text evidence="2 8">Belongs to the peptidase M16 family.</text>
</comment>
<name>A0AAW0GUD8_9APHY</name>
<sequence>MQRLLASPLSFLSPIRRRPFTRSRIKPYPPPVLRRTMASVSKEPQWQRVDSGTVPPYYVFPKTIHKSENDDRNYRAIRLENGLEAMVIQDATADKAAASLDVAVGHLNDPDDMPGLAHFCEHLLFMGTEKFPKENEYSEYLAKNNGYSNAFTSTTNTNYFFTVSTGALDGALDRFSGFFHCPLLDPSCTTRELNAVDSEHKKNHQNDVWRIYQLNKHLSKEGHPWRKFGSGNKDSLTRVGRELKAKGLLNGNGISKSADGSLTATPDASRVPSPTPSTETEDDGGVVGRETRRRLVEWWTKEYDANRMRLCIIGKEPVEQLSDLVSKYFSPIQNKHLDPLPMITEHPFGPNEMGTLVSVQTIMGFHALEISWPLPYQPPFWKHQPANFLSHFVGHEGPGSLHSHLKRKGWISALSSGAQPLARGIAMFKVTLRLTKEGFENHKEITEAVYKYLALLRSSEFPAWYQREIQTIRAIQFQFSEKRRAEDYALWVAEHMSWPVSRDKIISAPRLVEEWDSVNPMKQGGGEKEVRDILETLKIEKGRSVLMAKKEEFEKLSGETVEWQHEPWYGTGYTVERYDEDFVKKAQGPNDIPELFLPGPNEFVPENLKIDKREVQEPEKRPKLVLRTALSELWHKKDDQWWVPKAQVILDIRTPVANESPRACTMTRLFADLVTDSLTEYSYDADLAGLSYSFSSHNLGVFVTLNGYNDKLHVLAKDIFEKTRNLTIDPERLSTKKQELKRDWENFFFEQSFRLSDYYARYALTEKHWLIQEKLPEIATITPEELQAHITRLFSEVQIKALVVGNMYKEDAFRLIESAETILGSAPLSSPVVCERALYPAPGTNLVVTAPVSNPNEPNSALTYFMYAGSMQDLHSRITSSLLIQILTEPAFNILRTREQLGYIVSCTPWTLSGEGAKGIRIVVQSERTPAYLEQRVDAFLNEMRQIIVDMPEEEWQEQKKGLEQKWLEKYKNMNEETNSFWHHIDTGSFDFHRRFENVEALPAITKEDVLKFFDSHINPSSSTRGKLSVHVRSRKPRAAKMSLPAVNALAELVSAKGIAFDSQAKDQLTSNGEPPVDQVTALLKAGLEASQTPAETQEEILTQIPVLCKKYPVADADEGQLPQGAKVIEDPKVVKAELKRADAPKPFKEWGDLPISRL</sequence>
<keyword evidence="7" id="KW-0482">Metalloprotease</keyword>
<dbReference type="PANTHER" id="PTHR43690">
    <property type="entry name" value="NARDILYSIN"/>
    <property type="match status" value="1"/>
</dbReference>
<evidence type="ECO:0000313" key="14">
    <source>
        <dbReference type="EMBL" id="KAK7694053.1"/>
    </source>
</evidence>
<dbReference type="Pfam" id="PF22456">
    <property type="entry name" value="PqqF-like_C_4"/>
    <property type="match status" value="1"/>
</dbReference>
<feature type="domain" description="Peptidase M16 middle/third" evidence="12">
    <location>
        <begin position="477"/>
        <end position="775"/>
    </location>
</feature>
<gene>
    <name evidence="14" type="ORF">QCA50_003629</name>
</gene>
<dbReference type="GO" id="GO:0005739">
    <property type="term" value="C:mitochondrion"/>
    <property type="evidence" value="ECO:0007669"/>
    <property type="project" value="TreeGrafter"/>
</dbReference>
<evidence type="ECO:0000256" key="8">
    <source>
        <dbReference type="RuleBase" id="RU004447"/>
    </source>
</evidence>
<protein>
    <recommendedName>
        <fullName evidence="16">Insulin-degrading enzyme</fullName>
    </recommendedName>
</protein>
<evidence type="ECO:0008006" key="16">
    <source>
        <dbReference type="Google" id="ProtNLM"/>
    </source>
</evidence>
<dbReference type="InterPro" id="IPR011765">
    <property type="entry name" value="Pept_M16_N"/>
</dbReference>
<evidence type="ECO:0000256" key="5">
    <source>
        <dbReference type="ARBA" id="ARBA00022801"/>
    </source>
</evidence>
<evidence type="ECO:0000256" key="7">
    <source>
        <dbReference type="ARBA" id="ARBA00023049"/>
    </source>
</evidence>
<dbReference type="InterPro" id="IPR032632">
    <property type="entry name" value="Peptidase_M16_M"/>
</dbReference>
<keyword evidence="4" id="KW-0479">Metal-binding</keyword>
<dbReference type="InterPro" id="IPR011249">
    <property type="entry name" value="Metalloenz_LuxS/M16"/>
</dbReference>
<evidence type="ECO:0000256" key="3">
    <source>
        <dbReference type="ARBA" id="ARBA00022670"/>
    </source>
</evidence>
<reference evidence="14 15" key="1">
    <citation type="submission" date="2022-09" db="EMBL/GenBank/DDBJ databases">
        <authorList>
            <person name="Palmer J.M."/>
        </authorList>
    </citation>
    <scope>NUCLEOTIDE SEQUENCE [LARGE SCALE GENOMIC DNA]</scope>
    <source>
        <strain evidence="14 15">DSM 7382</strain>
    </source>
</reference>
<feature type="region of interest" description="Disordered" evidence="9">
    <location>
        <begin position="250"/>
        <end position="287"/>
    </location>
</feature>
<dbReference type="InterPro" id="IPR054734">
    <property type="entry name" value="PqqF-like_C_4"/>
</dbReference>
<dbReference type="SUPFAM" id="SSF63411">
    <property type="entry name" value="LuxS/MPP-like metallohydrolase"/>
    <property type="match status" value="5"/>
</dbReference>
<dbReference type="FunFam" id="3.30.830.10:FF:000012">
    <property type="entry name" value="Protease 3"/>
    <property type="match status" value="1"/>
</dbReference>
<evidence type="ECO:0000256" key="2">
    <source>
        <dbReference type="ARBA" id="ARBA00007261"/>
    </source>
</evidence>
<dbReference type="PROSITE" id="PS00143">
    <property type="entry name" value="INSULINASE"/>
    <property type="match status" value="1"/>
</dbReference>
<organism evidence="14 15">
    <name type="scientific">Cerrena zonata</name>
    <dbReference type="NCBI Taxonomy" id="2478898"/>
    <lineage>
        <taxon>Eukaryota</taxon>
        <taxon>Fungi</taxon>
        <taxon>Dikarya</taxon>
        <taxon>Basidiomycota</taxon>
        <taxon>Agaricomycotina</taxon>
        <taxon>Agaricomycetes</taxon>
        <taxon>Polyporales</taxon>
        <taxon>Cerrenaceae</taxon>
        <taxon>Cerrena</taxon>
    </lineage>
</organism>
<comment type="cofactor">
    <cofactor evidence="1">
        <name>Zn(2+)</name>
        <dbReference type="ChEBI" id="CHEBI:29105"/>
    </cofactor>
</comment>
<dbReference type="Pfam" id="PF00675">
    <property type="entry name" value="Peptidase_M16"/>
    <property type="match status" value="1"/>
</dbReference>
<proteinExistence type="inferred from homology"/>
<dbReference type="EMBL" id="JASBNA010000003">
    <property type="protein sequence ID" value="KAK7694053.1"/>
    <property type="molecule type" value="Genomic_DNA"/>
</dbReference>
<comment type="caution">
    <text evidence="14">The sequence shown here is derived from an EMBL/GenBank/DDBJ whole genome shotgun (WGS) entry which is preliminary data.</text>
</comment>
<dbReference type="GO" id="GO:0005829">
    <property type="term" value="C:cytosol"/>
    <property type="evidence" value="ECO:0007669"/>
    <property type="project" value="TreeGrafter"/>
</dbReference>
<evidence type="ECO:0000259" key="11">
    <source>
        <dbReference type="Pfam" id="PF05193"/>
    </source>
</evidence>
<dbReference type="FunFam" id="3.30.830.10:FF:000005">
    <property type="entry name" value="nardilysin isoform X1"/>
    <property type="match status" value="1"/>
</dbReference>
<evidence type="ECO:0000313" key="15">
    <source>
        <dbReference type="Proteomes" id="UP001385951"/>
    </source>
</evidence>
<dbReference type="FunFam" id="3.30.830.10:FF:000003">
    <property type="entry name" value="Insulin-degrading enzyme"/>
    <property type="match status" value="1"/>
</dbReference>
<feature type="domain" description="Peptidase M16 N-terminal" evidence="10">
    <location>
        <begin position="88"/>
        <end position="220"/>
    </location>
</feature>
<keyword evidence="15" id="KW-1185">Reference proteome</keyword>
<dbReference type="PANTHER" id="PTHR43690:SF18">
    <property type="entry name" value="INSULIN-DEGRADING ENZYME-RELATED"/>
    <property type="match status" value="1"/>
</dbReference>
<dbReference type="Gene3D" id="3.30.830.10">
    <property type="entry name" value="Metalloenzyme, LuxS/M16 peptidase-like"/>
    <property type="match status" value="4"/>
</dbReference>
<dbReference type="GO" id="GO:0043171">
    <property type="term" value="P:peptide catabolic process"/>
    <property type="evidence" value="ECO:0007669"/>
    <property type="project" value="TreeGrafter"/>
</dbReference>
<evidence type="ECO:0000259" key="12">
    <source>
        <dbReference type="Pfam" id="PF16187"/>
    </source>
</evidence>
<keyword evidence="5" id="KW-0378">Hydrolase</keyword>
<evidence type="ECO:0000256" key="4">
    <source>
        <dbReference type="ARBA" id="ARBA00022723"/>
    </source>
</evidence>
<feature type="domain" description="Peptidase M16 C-terminal" evidence="11">
    <location>
        <begin position="291"/>
        <end position="465"/>
    </location>
</feature>
<feature type="domain" description="Coenzyme PQQ synthesis protein F-like C-terminal lobe" evidence="13">
    <location>
        <begin position="882"/>
        <end position="982"/>
    </location>
</feature>
<keyword evidence="3" id="KW-0645">Protease</keyword>
<dbReference type="Proteomes" id="UP001385951">
    <property type="component" value="Unassembled WGS sequence"/>
</dbReference>
<accession>A0AAW0GUD8</accession>
<evidence type="ECO:0000259" key="10">
    <source>
        <dbReference type="Pfam" id="PF00675"/>
    </source>
</evidence>